<dbReference type="PANTHER" id="PTHR22642:SF2">
    <property type="entry name" value="PROTEIN LONG AFTER FAR-RED 3"/>
    <property type="match status" value="1"/>
</dbReference>
<organism evidence="2 3">
    <name type="scientific">Paenactinomyces guangxiensis</name>
    <dbReference type="NCBI Taxonomy" id="1490290"/>
    <lineage>
        <taxon>Bacteria</taxon>
        <taxon>Bacillati</taxon>
        <taxon>Bacillota</taxon>
        <taxon>Bacilli</taxon>
        <taxon>Bacillales</taxon>
        <taxon>Thermoactinomycetaceae</taxon>
        <taxon>Paenactinomyces</taxon>
    </lineage>
</organism>
<dbReference type="Gene3D" id="3.20.20.140">
    <property type="entry name" value="Metal-dependent hydrolases"/>
    <property type="match status" value="1"/>
</dbReference>
<sequence length="535" mass="59305">MSKIIYYNGHITPLDPTCPQAEAIVADDGRITAIGSNEEILLDFARADVRKVDLMGGYAYPGLVDSHMHLSNLGQKLRQLDLTHCQSKEEMLFAIRQRAETIKPGEWILGMGWDENKIQGRVPSLAELDAVASNHPVFLSRICFHAYLVNSRAYQLAGVGPDQPDPENGAYGRDETGKLNGWVYENAANPFYDAQPEPDYAEKKESIRQAMKMALSCGLTGVHTEDLRYIGSVRDMIRICRELIEEGVLLRTHQLIYYPFLTELDELKIRAGQGDEWFRIGALKMFADGAIGGRTALLSEPYADDPGNCGIAIHEQAELLYLTAQAADRGMPVAVHAIGDEAADRVIQAMQAYPIDPDKGSRLRHRLIHGQFLRADLVEMLRRMEVAIDIQPRFVASDFPWVLERVGEERTAYAYAWKALLQAGIRCAGGSDAPIEPLHPLLGIHAAVTRRRPDDPPSHPGYLPGQKLAPLEALLLFTEGSAYAAGEEHERGTLSVGKYADLSVYDRDLLTIDPDELLQAQTMFTIVSGKVAYQA</sequence>
<accession>A0A7W1WMT2</accession>
<proteinExistence type="predicted"/>
<dbReference type="SUPFAM" id="SSF51556">
    <property type="entry name" value="Metallo-dependent hydrolases"/>
    <property type="match status" value="1"/>
</dbReference>
<dbReference type="CDD" id="cd01300">
    <property type="entry name" value="YtcJ_like"/>
    <property type="match status" value="1"/>
</dbReference>
<dbReference type="GO" id="GO:0016810">
    <property type="term" value="F:hydrolase activity, acting on carbon-nitrogen (but not peptide) bonds"/>
    <property type="evidence" value="ECO:0007669"/>
    <property type="project" value="InterPro"/>
</dbReference>
<keyword evidence="3" id="KW-1185">Reference proteome</keyword>
<evidence type="ECO:0000313" key="2">
    <source>
        <dbReference type="EMBL" id="MBA4492774.1"/>
    </source>
</evidence>
<dbReference type="InterPro" id="IPR033932">
    <property type="entry name" value="YtcJ-like"/>
</dbReference>
<dbReference type="EMBL" id="JACEIQ010000001">
    <property type="protein sequence ID" value="MBA4492774.1"/>
    <property type="molecule type" value="Genomic_DNA"/>
</dbReference>
<keyword evidence="2" id="KW-0378">Hydrolase</keyword>
<evidence type="ECO:0000313" key="3">
    <source>
        <dbReference type="Proteomes" id="UP000535491"/>
    </source>
</evidence>
<name>A0A7W1WMT2_9BACL</name>
<feature type="domain" description="Amidohydrolase 3" evidence="1">
    <location>
        <begin position="52"/>
        <end position="533"/>
    </location>
</feature>
<dbReference type="AlphaFoldDB" id="A0A7W1WMT2"/>
<dbReference type="Proteomes" id="UP000535491">
    <property type="component" value="Unassembled WGS sequence"/>
</dbReference>
<dbReference type="Gene3D" id="2.30.40.10">
    <property type="entry name" value="Urease, subunit C, domain 1"/>
    <property type="match status" value="1"/>
</dbReference>
<dbReference type="InterPro" id="IPR011059">
    <property type="entry name" value="Metal-dep_hydrolase_composite"/>
</dbReference>
<evidence type="ECO:0000259" key="1">
    <source>
        <dbReference type="Pfam" id="PF07969"/>
    </source>
</evidence>
<dbReference type="PANTHER" id="PTHR22642">
    <property type="entry name" value="IMIDAZOLONEPROPIONASE"/>
    <property type="match status" value="1"/>
</dbReference>
<dbReference type="InterPro" id="IPR013108">
    <property type="entry name" value="Amidohydro_3"/>
</dbReference>
<dbReference type="Gene3D" id="3.10.310.70">
    <property type="match status" value="1"/>
</dbReference>
<dbReference type="RefSeq" id="WP_181750012.1">
    <property type="nucleotide sequence ID" value="NZ_JACEIQ010000001.1"/>
</dbReference>
<dbReference type="InterPro" id="IPR032466">
    <property type="entry name" value="Metal_Hydrolase"/>
</dbReference>
<dbReference type="SUPFAM" id="SSF51338">
    <property type="entry name" value="Composite domain of metallo-dependent hydrolases"/>
    <property type="match status" value="1"/>
</dbReference>
<dbReference type="Pfam" id="PF07969">
    <property type="entry name" value="Amidohydro_3"/>
    <property type="match status" value="1"/>
</dbReference>
<reference evidence="2 3" key="1">
    <citation type="submission" date="2020-07" db="EMBL/GenBank/DDBJ databases">
        <authorList>
            <person name="Feng H."/>
        </authorList>
    </citation>
    <scope>NUCLEOTIDE SEQUENCE [LARGE SCALE GENOMIC DNA]</scope>
    <source>
        <strain evidence="3">s-10</strain>
    </source>
</reference>
<protein>
    <submittedName>
        <fullName evidence="2">Amidohydrolase</fullName>
    </submittedName>
</protein>
<comment type="caution">
    <text evidence="2">The sequence shown here is derived from an EMBL/GenBank/DDBJ whole genome shotgun (WGS) entry which is preliminary data.</text>
</comment>
<gene>
    <name evidence="2" type="ORF">H1191_00410</name>
</gene>